<dbReference type="Pfam" id="PF26292">
    <property type="entry name" value="PUA_elF2D"/>
    <property type="match status" value="1"/>
</dbReference>
<dbReference type="InterPro" id="IPR001950">
    <property type="entry name" value="SUI1"/>
</dbReference>
<proteinExistence type="predicted"/>
<organism evidence="4">
    <name type="scientific">Brugia pahangi</name>
    <name type="common">Filarial nematode worm</name>
    <dbReference type="NCBI Taxonomy" id="6280"/>
    <lineage>
        <taxon>Eukaryota</taxon>
        <taxon>Metazoa</taxon>
        <taxon>Ecdysozoa</taxon>
        <taxon>Nematoda</taxon>
        <taxon>Chromadorea</taxon>
        <taxon>Rhabditida</taxon>
        <taxon>Spirurina</taxon>
        <taxon>Spiruromorpha</taxon>
        <taxon>Filarioidea</taxon>
        <taxon>Onchocercidae</taxon>
        <taxon>Brugia</taxon>
    </lineage>
</organism>
<dbReference type="Pfam" id="PF25304">
    <property type="entry name" value="WHD_eIF2D"/>
    <property type="match status" value="1"/>
</dbReference>
<dbReference type="EMBL" id="UZAD01013501">
    <property type="protein sequence ID" value="VDN95222.1"/>
    <property type="molecule type" value="Genomic_DNA"/>
</dbReference>
<dbReference type="Pfam" id="PF17832">
    <property type="entry name" value="Pre-PUA"/>
    <property type="match status" value="1"/>
</dbReference>
<dbReference type="Gene3D" id="3.10.400.20">
    <property type="match status" value="1"/>
</dbReference>
<dbReference type="SUPFAM" id="SSF55159">
    <property type="entry name" value="eIF1-like"/>
    <property type="match status" value="1"/>
</dbReference>
<dbReference type="CDD" id="cd11608">
    <property type="entry name" value="eIF2D_C"/>
    <property type="match status" value="1"/>
</dbReference>
<feature type="domain" description="SUI1" evidence="1">
    <location>
        <begin position="533"/>
        <end position="606"/>
    </location>
</feature>
<dbReference type="PANTHER" id="PTHR12217">
    <property type="entry name" value="EUKARYOTIC TRANSLATION INITIATION FACTOR 2D"/>
    <property type="match status" value="1"/>
</dbReference>
<dbReference type="InterPro" id="IPR036877">
    <property type="entry name" value="SUI1_dom_sf"/>
</dbReference>
<dbReference type="InterPro" id="IPR041366">
    <property type="entry name" value="Pre-PUA"/>
</dbReference>
<gene>
    <name evidence="2" type="ORF">BPAG_LOCUS14037</name>
</gene>
<dbReference type="PROSITE" id="PS50890">
    <property type="entry name" value="PUA"/>
    <property type="match status" value="1"/>
</dbReference>
<dbReference type="PANTHER" id="PTHR12217:SF4">
    <property type="entry name" value="EUKARYOTIC TRANSLATION INITIATION FACTOR 2D"/>
    <property type="match status" value="1"/>
</dbReference>
<name>A0A0N4TYL1_BRUPA</name>
<evidence type="ECO:0000313" key="4">
    <source>
        <dbReference type="WBParaSite" id="BPAG_0001410901-mRNA-1"/>
    </source>
</evidence>
<evidence type="ECO:0000259" key="1">
    <source>
        <dbReference type="PROSITE" id="PS50296"/>
    </source>
</evidence>
<dbReference type="GO" id="GO:0003743">
    <property type="term" value="F:translation initiation factor activity"/>
    <property type="evidence" value="ECO:0007669"/>
    <property type="project" value="InterPro"/>
</dbReference>
<accession>A0A0N4TYL1</accession>
<dbReference type="InterPro" id="IPR048248">
    <property type="entry name" value="PUA_eIF2d-like"/>
</dbReference>
<dbReference type="WBParaSite" id="BPAG_0001410901-mRNA-1">
    <property type="protein sequence ID" value="BPAG_0001410901-mRNA-1"/>
    <property type="gene ID" value="BPAG_0001410901"/>
</dbReference>
<dbReference type="GO" id="GO:0001731">
    <property type="term" value="P:formation of translation preinitiation complex"/>
    <property type="evidence" value="ECO:0007669"/>
    <property type="project" value="InterPro"/>
</dbReference>
<reference evidence="2 3" key="2">
    <citation type="submission" date="2018-11" db="EMBL/GenBank/DDBJ databases">
        <authorList>
            <consortium name="Pathogen Informatics"/>
        </authorList>
    </citation>
    <scope>NUCLEOTIDE SEQUENCE [LARGE SCALE GENOMIC DNA]</scope>
</reference>
<keyword evidence="3" id="KW-1185">Reference proteome</keyword>
<reference evidence="4" key="1">
    <citation type="submission" date="2017-02" db="UniProtKB">
        <authorList>
            <consortium name="WormBaseParasite"/>
        </authorList>
    </citation>
    <scope>IDENTIFICATION</scope>
</reference>
<dbReference type="InterPro" id="IPR039759">
    <property type="entry name" value="eIF2D_SUI1"/>
</dbReference>
<dbReference type="InterPro" id="IPR039757">
    <property type="entry name" value="EIF2D"/>
</dbReference>
<dbReference type="Pfam" id="PF01253">
    <property type="entry name" value="SUI1"/>
    <property type="match status" value="1"/>
</dbReference>
<dbReference type="Gene3D" id="3.30.780.10">
    <property type="entry name" value="SUI1-like domain"/>
    <property type="match status" value="1"/>
</dbReference>
<dbReference type="Proteomes" id="UP000278627">
    <property type="component" value="Unassembled WGS sequence"/>
</dbReference>
<dbReference type="STRING" id="6280.A0A0N4TYL1"/>
<evidence type="ECO:0000313" key="3">
    <source>
        <dbReference type="Proteomes" id="UP000278627"/>
    </source>
</evidence>
<protein>
    <submittedName>
        <fullName evidence="4">SUI1 domain-containing protein</fullName>
    </submittedName>
</protein>
<sequence>MVLMQPYFADNLVVSVPPNLSKNFLKTFNPTNLISTHEKVNKHLSKCVEIDKRTMFQRPFTVRSDTSIRNSDKKKLLARLPPITGINSKTMVSLMHLKCYKGEDVDVYTFEKEPLLFTVMGKEVLYPTVYLTWKIPDAFPVLVINEFVYQKLLQGADLFLQGVIRPLRQTLEFDSHAAVAISVLTSSKQLRGPVAVGYSLMSSMQMIANGMQGPGVRLLHFYGDLLWGVGTHKKPLEISAGKMNLADALPGSYETEFPSLGSLVLDEKPSEVHVEGSSFDTALDDKSKNNGLINASEEQAEEELKNFDTAETLKISFFQLERCFLAALKYRVTKKGQLPLDVGEFYSHFLLPCLPSGRRIDMKKTVYKKFSVFLEHINKSGSEPIVKLIVNKNKGSGMITEINWMHPFLKDFEITDEKIDDIKTEKMLIKVDDYLAVTEPVSAIFRNKCGKSDLMEKVQVRQIITAYVKNMNPTIEGKLVIPNDSVLVSLLGSREPVDWNTLLQKIISKMTKTYVITWADGRQLVRKTTLPKITFKIENRAGNKKVTLVNNLSIYGIDPKTLCREIQTGVATSAVVVNNAAECEGFQILVQGNQILFISNLLTKYGIEKKYMTGLELIPKK</sequence>
<dbReference type="PROSITE" id="PS50296">
    <property type="entry name" value="SUI1"/>
    <property type="match status" value="1"/>
</dbReference>
<dbReference type="AlphaFoldDB" id="A0A0N4TYL1"/>
<dbReference type="CDD" id="cd21156">
    <property type="entry name" value="PUA_eIF2d-like"/>
    <property type="match status" value="1"/>
</dbReference>
<dbReference type="SUPFAM" id="SSF88697">
    <property type="entry name" value="PUA domain-like"/>
    <property type="match status" value="1"/>
</dbReference>
<dbReference type="InterPro" id="IPR015947">
    <property type="entry name" value="PUA-like_sf"/>
</dbReference>
<evidence type="ECO:0000313" key="2">
    <source>
        <dbReference type="EMBL" id="VDN95222.1"/>
    </source>
</evidence>
<dbReference type="InterPro" id="IPR057429">
    <property type="entry name" value="WH_eIF2D"/>
</dbReference>